<evidence type="ECO:0000313" key="1">
    <source>
        <dbReference type="EMBL" id="AIZ41137.1"/>
    </source>
</evidence>
<protein>
    <submittedName>
        <fullName evidence="1">Uncharacterized protein</fullName>
    </submittedName>
</protein>
<reference evidence="1 2" key="1">
    <citation type="journal article" date="2014" name="Environ. Microbiol.">
        <title>Contrasting genomic patterns and infection strategies of two co-existing Bacteroidetes podovirus genera.</title>
        <authorList>
            <person name="Holmfeldt K."/>
            <person name="Howard-Varona C."/>
            <person name="Solonenko N."/>
            <person name="Sullivan M.B."/>
        </authorList>
    </citation>
    <scope>NUCLEOTIDE SEQUENCE [LARGE SCALE GENOMIC DNA]</scope>
    <source>
        <strain evidence="1 2">18</strain>
    </source>
</reference>
<dbReference type="RefSeq" id="WP_029447373.1">
    <property type="nucleotide sequence ID" value="NZ_CP009976.1"/>
</dbReference>
<dbReference type="GeneID" id="78060259"/>
<organism evidence="1 2">
    <name type="scientific">Cellulophaga baltica 18</name>
    <dbReference type="NCBI Taxonomy" id="1348584"/>
    <lineage>
        <taxon>Bacteria</taxon>
        <taxon>Pseudomonadati</taxon>
        <taxon>Bacteroidota</taxon>
        <taxon>Flavobacteriia</taxon>
        <taxon>Flavobacteriales</taxon>
        <taxon>Flavobacteriaceae</taxon>
        <taxon>Cellulophaga</taxon>
    </lineage>
</organism>
<name>A0AAU8RCQ8_9FLAO</name>
<gene>
    <name evidence="1" type="ORF">M666_05875</name>
</gene>
<accession>A0AAU8RCQ8</accession>
<dbReference type="AlphaFoldDB" id="A0AAU8RCQ8"/>
<dbReference type="Proteomes" id="UP000030786">
    <property type="component" value="Chromosome"/>
</dbReference>
<proteinExistence type="predicted"/>
<evidence type="ECO:0000313" key="2">
    <source>
        <dbReference type="Proteomes" id="UP000030786"/>
    </source>
</evidence>
<dbReference type="KEGG" id="cbat:M666_05875"/>
<sequence>MRQNLLEKYIEQHPDFNSELEKLSGKNKEKFIRYFKNEKQKVNFLSLLSEFRFAQFLEGESFVYEYEPTIGLKTPDFAFELTNKNLVYFDVKRFNISDLDKKNDKKLYDLAELLKTIEKPYYVYLEQIEKELDFDLEITFEVIKKWLLHNNLNKGDSFNYENLFRVEIGIENKNRNHVLYSYICKNPNIHISKLASDVLSKVRTYQKDIIDNGLPFFVGIDLTSDTLKDPLDYWIQFLGGSSMNNDTSIDSFYTNSEFNGLTGLLIKYCDQFYWLNNPKNNTQIKFQNAKTKYK</sequence>
<dbReference type="EMBL" id="CP009976">
    <property type="protein sequence ID" value="AIZ41137.1"/>
    <property type="molecule type" value="Genomic_DNA"/>
</dbReference>